<gene>
    <name evidence="3" type="ORF">MST27_21395</name>
</gene>
<keyword evidence="2" id="KW-0812">Transmembrane</keyword>
<feature type="region of interest" description="Disordered" evidence="1">
    <location>
        <begin position="30"/>
        <end position="50"/>
    </location>
</feature>
<name>A0A9X2AU75_9GAMM</name>
<feature type="compositionally biased region" description="Basic and acidic residues" evidence="1">
    <location>
        <begin position="32"/>
        <end position="50"/>
    </location>
</feature>
<keyword evidence="2" id="KW-1133">Transmembrane helix</keyword>
<evidence type="ECO:0000313" key="4">
    <source>
        <dbReference type="Proteomes" id="UP001139682"/>
    </source>
</evidence>
<proteinExistence type="predicted"/>
<dbReference type="Proteomes" id="UP001139682">
    <property type="component" value="Unassembled WGS sequence"/>
</dbReference>
<feature type="transmembrane region" description="Helical" evidence="2">
    <location>
        <begin position="1023"/>
        <end position="1041"/>
    </location>
</feature>
<evidence type="ECO:0000256" key="2">
    <source>
        <dbReference type="SAM" id="Phobius"/>
    </source>
</evidence>
<evidence type="ECO:0000313" key="3">
    <source>
        <dbReference type="EMBL" id="MCJ0975919.1"/>
    </source>
</evidence>
<reference evidence="3" key="1">
    <citation type="submission" date="2022-03" db="EMBL/GenBank/DDBJ databases">
        <title>Pseudomonas marianensis sp. nov., a marine bacterium isolated from deep-sea sediments of the Mariana Trench.</title>
        <authorList>
            <person name="Wei Y."/>
        </authorList>
    </citation>
    <scope>NUCLEOTIDE SEQUENCE</scope>
    <source>
        <strain evidence="3">PS1</strain>
    </source>
</reference>
<organism evidence="3 4">
    <name type="scientific">Stutzerimonas marianensis</name>
    <dbReference type="NCBI Taxonomy" id="2929513"/>
    <lineage>
        <taxon>Bacteria</taxon>
        <taxon>Pseudomonadati</taxon>
        <taxon>Pseudomonadota</taxon>
        <taxon>Gammaproteobacteria</taxon>
        <taxon>Pseudomonadales</taxon>
        <taxon>Pseudomonadaceae</taxon>
        <taxon>Stutzerimonas</taxon>
    </lineage>
</organism>
<feature type="transmembrane region" description="Helical" evidence="2">
    <location>
        <begin position="992"/>
        <end position="1017"/>
    </location>
</feature>
<accession>A0A9X2AU75</accession>
<protein>
    <submittedName>
        <fullName evidence="3">DUF998 domain-containing protein</fullName>
    </submittedName>
</protein>
<dbReference type="EMBL" id="JALGRD010000017">
    <property type="protein sequence ID" value="MCJ0975919.1"/>
    <property type="molecule type" value="Genomic_DNA"/>
</dbReference>
<keyword evidence="4" id="KW-1185">Reference proteome</keyword>
<dbReference type="RefSeq" id="WP_243607908.1">
    <property type="nucleotide sequence ID" value="NZ_JALGRD010000017.1"/>
</dbReference>
<sequence>MNVKYLTSLFVDRGGDDALKFDAILRNSANADGKKQPKPDRTATDNEKWPPIDETRVEAPRDGKIRYELDGQGVLVERAVNPELYKFLVSLHELSQSPGQKAQVVSALDAGNAIADRNTEVLPWSEYRRFEWQGNLEDAEVVTYTTADGEKVTVSKAITPELFASVQEIGLSRYTLEQRADDGREVAGADTYVAEHDIAFFGWPEEFGHGVIQFETKDGKKYVVSEFENKEMYDRVAQMWSDHLKGGDRIQTLRDTYDLPDLDTLDLLGQSSGEKADEDDEQSLSVVELATKNLLDKYKKLIDDGKVGKDSDIYKLVKAIEAKAAMESGHSITPYIEDPRGGDTTWRRFDTDGETLSSEDMQDILDGNEVEKLLNEMFTTGQGEHDKIGKEFQAEIDKAIEKISGEDKDALADTLYDTLTSLDFVKYLEDMKKQGMGAEAQAEVARLASSLEMLDPERARKAESALKQNSIMVEIDTLVGDPDAIPDEYKEMAYRDMGSLIKTVLKSADIPRRVQETIEKFYNELLNDKTKMADFVELSEKLNNGTLTQAEFDEKLKTQYIPAEVSKDDFTRAIGTLNQYGVLGTISAFGSLGGAIYMLSAKNGQLSDEPLERMVIIKDFVTFLSGGAQFTKTGIFDLFTKTNTAELLGLSKTLPEIWGKESEFGKKIEAFLRERGISGLPDEVQSRANSALELASLNSGGGGDAVDQVRLSAEASGIATLDDAASERLLDDIISRSGGTPPDDYSRYSSLQQIADEQNLTITQDAIDQSINEQRAASGLGVVPEQAVGDFSDYLNDAANRSLPPSITSSGYSTYTDALSTIYEDAVEYLEERNITPPSREAFDAVVEERMRGAGSGGSTPAGSDLFDGFSENFELDREALDEMYAHDNRTPPADDIADDAIRQVNDSIRNATPAPSLIDTTTVQDALSGNTPDTPSVKPGTVARVAGTVTKVLGVAPDILGVADIVLGGFTIKDAIANGSDLGKANGALQIISGVAGTTAGVIGTVGLFASIGALAGATGPLFLITAGLGLITGIIGIFVDHEKKQKATDKEGQWFKDLAELGLAQDDWGDKLEYARYSFYEYEGRDAPPGQSIYDYQKDEWENFRNTPQEGGSSVNRLDDDLHLAKYDKAFYEEHRDVIHTIRERWDDWNGKDAIVSKKDLEKIASGDGSEEEKQAAQFLLDNSEFFAQLDTQWGKGGHDGKVSTNDLNTWLKMVGAHEEQFDRAYYDEHQDVIDFIRERWDDWNGKDAIVSKKDLGKIANGDGSDEEKAAARFLLDNSGFFDQLDNLAKNDRRDGKISTGDLDTWLTAIGVEKLDKSELTYNPNDNTPAWRVMRG</sequence>
<evidence type="ECO:0000256" key="1">
    <source>
        <dbReference type="SAM" id="MobiDB-lite"/>
    </source>
</evidence>
<keyword evidence="2" id="KW-0472">Membrane</keyword>
<comment type="caution">
    <text evidence="3">The sequence shown here is derived from an EMBL/GenBank/DDBJ whole genome shotgun (WGS) entry which is preliminary data.</text>
</comment>